<evidence type="ECO:0000259" key="2">
    <source>
        <dbReference type="SMART" id="SM00563"/>
    </source>
</evidence>
<keyword evidence="1" id="KW-0472">Membrane</keyword>
<feature type="domain" description="Phospholipid/glycerol acyltransferase" evidence="2">
    <location>
        <begin position="115"/>
        <end position="221"/>
    </location>
</feature>
<dbReference type="GO" id="GO:0012505">
    <property type="term" value="C:endomembrane system"/>
    <property type="evidence" value="ECO:0007669"/>
    <property type="project" value="TreeGrafter"/>
</dbReference>
<evidence type="ECO:0000256" key="1">
    <source>
        <dbReference type="SAM" id="Phobius"/>
    </source>
</evidence>
<dbReference type="AlphaFoldDB" id="A0A6J7EQX3"/>
<feature type="transmembrane region" description="Helical" evidence="1">
    <location>
        <begin position="46"/>
        <end position="69"/>
    </location>
</feature>
<keyword evidence="1" id="KW-0812">Transmembrane</keyword>
<feature type="transmembrane region" description="Helical" evidence="1">
    <location>
        <begin position="7"/>
        <end position="26"/>
    </location>
</feature>
<evidence type="ECO:0000313" key="3">
    <source>
        <dbReference type="EMBL" id="CAB4883505.1"/>
    </source>
</evidence>
<dbReference type="InterPro" id="IPR002123">
    <property type="entry name" value="Plipid/glycerol_acylTrfase"/>
</dbReference>
<dbReference type="SMART" id="SM00563">
    <property type="entry name" value="PlsC"/>
    <property type="match status" value="1"/>
</dbReference>
<keyword evidence="1" id="KW-1133">Transmembrane helix</keyword>
<dbReference type="PANTHER" id="PTHR10983">
    <property type="entry name" value="1-ACYLGLYCEROL-3-PHOSPHATE ACYLTRANSFERASE-RELATED"/>
    <property type="match status" value="1"/>
</dbReference>
<accession>A0A6J7EQX3</accession>
<sequence>MQRRLVTIPALFGAAVLLTLLIPLWLPLALVADALRARFRFPVARLLAFGVCWSWLETAGVLAAAALWVTGQRGNQRRHYALQRWWASKLLASLGATCGIRIETEQVDMFTPGPTVLFVRHASLADSLVSAYVITKLARLQPHYVLKRELLIDPCLDVVGQRVPNYFLDRGANDSAPELAAVERLAGGLGADDVGIIFPEGTRANPRKREAAMAKIVERDPARAARLSGLQHLLPPRPSGAAAMMRGAPAADLVLAWHVGFEGLDTFGGVLKALSRPFKPIRFVARRVPRAEIPSGDAFPEWLDKQWVQMDNEVGVALAARNERTH</sequence>
<dbReference type="GO" id="GO:0003841">
    <property type="term" value="F:1-acylglycerol-3-phosphate O-acyltransferase activity"/>
    <property type="evidence" value="ECO:0007669"/>
    <property type="project" value="TreeGrafter"/>
</dbReference>
<dbReference type="Pfam" id="PF01553">
    <property type="entry name" value="Acyltransferase"/>
    <property type="match status" value="1"/>
</dbReference>
<reference evidence="3" key="1">
    <citation type="submission" date="2020-05" db="EMBL/GenBank/DDBJ databases">
        <authorList>
            <person name="Chiriac C."/>
            <person name="Salcher M."/>
            <person name="Ghai R."/>
            <person name="Kavagutti S V."/>
        </authorList>
    </citation>
    <scope>NUCLEOTIDE SEQUENCE</scope>
</reference>
<name>A0A6J7EQX3_9ZZZZ</name>
<gene>
    <name evidence="3" type="ORF">UFOPK3376_01802</name>
</gene>
<organism evidence="3">
    <name type="scientific">freshwater metagenome</name>
    <dbReference type="NCBI Taxonomy" id="449393"/>
    <lineage>
        <taxon>unclassified sequences</taxon>
        <taxon>metagenomes</taxon>
        <taxon>ecological metagenomes</taxon>
    </lineage>
</organism>
<dbReference type="SUPFAM" id="SSF69593">
    <property type="entry name" value="Glycerol-3-phosphate (1)-acyltransferase"/>
    <property type="match status" value="1"/>
</dbReference>
<dbReference type="PANTHER" id="PTHR10983:SF24">
    <property type="entry name" value="1-ACYLGLYCEROL-3-PHOSPHATE O-ACYLTRANSFERASE 3, ISOFORM E-RELATED"/>
    <property type="match status" value="1"/>
</dbReference>
<dbReference type="EMBL" id="CAFBLP010000045">
    <property type="protein sequence ID" value="CAB4883505.1"/>
    <property type="molecule type" value="Genomic_DNA"/>
</dbReference>
<protein>
    <submittedName>
        <fullName evidence="3">Unannotated protein</fullName>
    </submittedName>
</protein>
<proteinExistence type="predicted"/>